<reference evidence="1 2" key="1">
    <citation type="submission" date="2017-11" db="EMBL/GenBank/DDBJ databases">
        <title>Genomic Encyclopedia of Archaeal and Bacterial Type Strains, Phase II (KMG-II): From Individual Species to Whole Genera.</title>
        <authorList>
            <person name="Goeker M."/>
        </authorList>
    </citation>
    <scope>NUCLEOTIDE SEQUENCE [LARGE SCALE GENOMIC DNA]</scope>
    <source>
        <strain evidence="1 2">DSM 27393</strain>
    </source>
</reference>
<dbReference type="Proteomes" id="UP000228758">
    <property type="component" value="Unassembled WGS sequence"/>
</dbReference>
<comment type="caution">
    <text evidence="1">The sequence shown here is derived from an EMBL/GenBank/DDBJ whole genome shotgun (WGS) entry which is preliminary data.</text>
</comment>
<name>A0A2M9CHU7_9MICO</name>
<dbReference type="AlphaFoldDB" id="A0A2M9CHU7"/>
<evidence type="ECO:0000313" key="2">
    <source>
        <dbReference type="Proteomes" id="UP000228758"/>
    </source>
</evidence>
<sequence length="37" mass="3916">MIDSTTSAEYHRVLPLTAVAAHTDIAMGNETRPSSTA</sequence>
<protein>
    <submittedName>
        <fullName evidence="1">Uncharacterized protein</fullName>
    </submittedName>
</protein>
<keyword evidence="2" id="KW-1185">Reference proteome</keyword>
<proteinExistence type="predicted"/>
<evidence type="ECO:0000313" key="1">
    <source>
        <dbReference type="EMBL" id="PJJ71458.1"/>
    </source>
</evidence>
<gene>
    <name evidence="1" type="ORF">CLV46_1006</name>
</gene>
<accession>A0A2M9CHU7</accession>
<dbReference type="EMBL" id="PGFF01000001">
    <property type="protein sequence ID" value="PJJ71458.1"/>
    <property type="molecule type" value="Genomic_DNA"/>
</dbReference>
<organism evidence="1 2">
    <name type="scientific">Diaminobutyricimonas aerilata</name>
    <dbReference type="NCBI Taxonomy" id="1162967"/>
    <lineage>
        <taxon>Bacteria</taxon>
        <taxon>Bacillati</taxon>
        <taxon>Actinomycetota</taxon>
        <taxon>Actinomycetes</taxon>
        <taxon>Micrococcales</taxon>
        <taxon>Microbacteriaceae</taxon>
        <taxon>Diaminobutyricimonas</taxon>
    </lineage>
</organism>